<organism evidence="2 3">
    <name type="scientific">Paraburkholderia bannensis</name>
    <dbReference type="NCBI Taxonomy" id="765414"/>
    <lineage>
        <taxon>Bacteria</taxon>
        <taxon>Pseudomonadati</taxon>
        <taxon>Pseudomonadota</taxon>
        <taxon>Betaproteobacteria</taxon>
        <taxon>Burkholderiales</taxon>
        <taxon>Burkholderiaceae</taxon>
        <taxon>Paraburkholderia</taxon>
    </lineage>
</organism>
<dbReference type="RefSeq" id="WP_221303858.1">
    <property type="nucleotide sequence ID" value="NZ_JACHBW010000022.1"/>
</dbReference>
<feature type="transmembrane region" description="Helical" evidence="1">
    <location>
        <begin position="81"/>
        <end position="99"/>
    </location>
</feature>
<sequence length="149" mass="17264">MDAITTSEDRYRAVMNSPETRPKWRERFAFFEANGPLTSPKAREAFKALPRGKQRLINMSWLGFFFGPFYFLSLGMWRRAVTLWGIMLASIVIEMLFEATTGIDIPSYVDWGINGGLGVLYAMSVNYSYYLKEIKGDNGWHPFKGLRWR</sequence>
<keyword evidence="3" id="KW-1185">Reference proteome</keyword>
<evidence type="ECO:0000313" key="3">
    <source>
        <dbReference type="Proteomes" id="UP000571554"/>
    </source>
</evidence>
<dbReference type="EMBL" id="JACHBW010000022">
    <property type="protein sequence ID" value="MBB6106110.1"/>
    <property type="molecule type" value="Genomic_DNA"/>
</dbReference>
<dbReference type="InterPro" id="IPR024399">
    <property type="entry name" value="DUF2628"/>
</dbReference>
<dbReference type="Pfam" id="PF10947">
    <property type="entry name" value="DUF2628"/>
    <property type="match status" value="1"/>
</dbReference>
<evidence type="ECO:0008006" key="4">
    <source>
        <dbReference type="Google" id="ProtNLM"/>
    </source>
</evidence>
<proteinExistence type="predicted"/>
<feature type="transmembrane region" description="Helical" evidence="1">
    <location>
        <begin position="111"/>
        <end position="130"/>
    </location>
</feature>
<keyword evidence="1" id="KW-1133">Transmembrane helix</keyword>
<evidence type="ECO:0000256" key="1">
    <source>
        <dbReference type="SAM" id="Phobius"/>
    </source>
</evidence>
<gene>
    <name evidence="2" type="ORF">F4827_005980</name>
</gene>
<keyword evidence="1" id="KW-0812">Transmembrane</keyword>
<dbReference type="Proteomes" id="UP000571554">
    <property type="component" value="Unassembled WGS sequence"/>
</dbReference>
<protein>
    <recommendedName>
        <fullName evidence="4">DUF2628 domain-containing protein</fullName>
    </recommendedName>
</protein>
<keyword evidence="1" id="KW-0472">Membrane</keyword>
<comment type="caution">
    <text evidence="2">The sequence shown here is derived from an EMBL/GenBank/DDBJ whole genome shotgun (WGS) entry which is preliminary data.</text>
</comment>
<reference evidence="2 3" key="1">
    <citation type="submission" date="2020-08" db="EMBL/GenBank/DDBJ databases">
        <title>Above-ground endophytic microbial communities from plants in different locations in the United States.</title>
        <authorList>
            <person name="Frank C."/>
        </authorList>
    </citation>
    <scope>NUCLEOTIDE SEQUENCE [LARGE SCALE GENOMIC DNA]</scope>
    <source>
        <strain evidence="2 3">WP4_2_2</strain>
    </source>
</reference>
<evidence type="ECO:0000313" key="2">
    <source>
        <dbReference type="EMBL" id="MBB6106110.1"/>
    </source>
</evidence>
<name>A0A7W9WU80_9BURK</name>
<dbReference type="AlphaFoldDB" id="A0A7W9WU80"/>
<feature type="transmembrane region" description="Helical" evidence="1">
    <location>
        <begin position="56"/>
        <end position="75"/>
    </location>
</feature>
<accession>A0A7W9WU80</accession>